<sequence>MRSEISPKAAEVLAVTRQLLVRGGYNSFSYANVAEQVNITKASIHHHFPSKEELVKTVVAHYRQDAAQALAGLTGQLNDPIAELRAYVDYWASCIARGESEFCVCVMLATEMPSIPSDVAQEVRAHFDSMTTWLADVIERGVARQQFQLDEAGNATRAAHTVLAAVHGAMLLARVSADPSAFSSVAHAALHRLQRSH</sequence>
<dbReference type="InterPro" id="IPR009057">
    <property type="entry name" value="Homeodomain-like_sf"/>
</dbReference>
<dbReference type="Proteomes" id="UP000060699">
    <property type="component" value="Chromosome"/>
</dbReference>
<dbReference type="EMBL" id="CP013729">
    <property type="protein sequence ID" value="ALV05896.1"/>
    <property type="molecule type" value="Genomic_DNA"/>
</dbReference>
<dbReference type="KEGG" id="rdp:RD2015_1406"/>
<dbReference type="PATRIC" id="fig|76731.3.peg.1435"/>
<dbReference type="Pfam" id="PF00440">
    <property type="entry name" value="TetR_N"/>
    <property type="match status" value="1"/>
</dbReference>
<dbReference type="PROSITE" id="PS50977">
    <property type="entry name" value="HTH_TETR_2"/>
    <property type="match status" value="1"/>
</dbReference>
<gene>
    <name evidence="4" type="ORF">RD2015_1406</name>
</gene>
<evidence type="ECO:0000256" key="1">
    <source>
        <dbReference type="ARBA" id="ARBA00023015"/>
    </source>
</evidence>
<dbReference type="GO" id="GO:0003677">
    <property type="term" value="F:DNA binding"/>
    <property type="evidence" value="ECO:0007669"/>
    <property type="project" value="UniProtKB-UniRule"/>
</dbReference>
<dbReference type="Pfam" id="PF16925">
    <property type="entry name" value="TetR_C_13"/>
    <property type="match status" value="1"/>
</dbReference>
<proteinExistence type="predicted"/>
<dbReference type="SUPFAM" id="SSF46689">
    <property type="entry name" value="Homeodomain-like"/>
    <property type="match status" value="1"/>
</dbReference>
<keyword evidence="5" id="KW-1185">Reference proteome</keyword>
<dbReference type="OrthoDB" id="5293507at2"/>
<name>A0A0U3CAV8_9BURK</name>
<dbReference type="InterPro" id="IPR036271">
    <property type="entry name" value="Tet_transcr_reg_TetR-rel_C_sf"/>
</dbReference>
<dbReference type="PANTHER" id="PTHR47506">
    <property type="entry name" value="TRANSCRIPTIONAL REGULATORY PROTEIN"/>
    <property type="match status" value="1"/>
</dbReference>
<evidence type="ECO:0000256" key="2">
    <source>
        <dbReference type="ARBA" id="ARBA00023125"/>
    </source>
</evidence>
<keyword evidence="2" id="KW-0238">DNA-binding</keyword>
<dbReference type="Gene3D" id="1.10.357.10">
    <property type="entry name" value="Tetracycline Repressor, domain 2"/>
    <property type="match status" value="1"/>
</dbReference>
<dbReference type="AlphaFoldDB" id="A0A0U3CAV8"/>
<dbReference type="InterPro" id="IPR011075">
    <property type="entry name" value="TetR_C"/>
</dbReference>
<evidence type="ECO:0000256" key="3">
    <source>
        <dbReference type="ARBA" id="ARBA00023163"/>
    </source>
</evidence>
<protein>
    <submittedName>
        <fullName evidence="4">TetR family transcriptional regulator</fullName>
    </submittedName>
</protein>
<keyword evidence="1" id="KW-0805">Transcription regulation</keyword>
<accession>A0A0U3CAV8</accession>
<evidence type="ECO:0000313" key="4">
    <source>
        <dbReference type="EMBL" id="ALV05896.1"/>
    </source>
</evidence>
<dbReference type="PRINTS" id="PR00455">
    <property type="entry name" value="HTHTETR"/>
</dbReference>
<dbReference type="STRING" id="76731.RD2015_1406"/>
<evidence type="ECO:0000313" key="5">
    <source>
        <dbReference type="Proteomes" id="UP000060699"/>
    </source>
</evidence>
<keyword evidence="3" id="KW-0804">Transcription</keyword>
<reference evidence="4 5" key="1">
    <citation type="submission" date="2015-12" db="EMBL/GenBank/DDBJ databases">
        <title>Complete genome of Roseateles depolymerans KCTC 42856.</title>
        <authorList>
            <person name="Kim K.M."/>
        </authorList>
    </citation>
    <scope>NUCLEOTIDE SEQUENCE [LARGE SCALE GENOMIC DNA]</scope>
    <source>
        <strain evidence="4 5">KCTC 42856</strain>
    </source>
</reference>
<dbReference type="InterPro" id="IPR001647">
    <property type="entry name" value="HTH_TetR"/>
</dbReference>
<dbReference type="SUPFAM" id="SSF48498">
    <property type="entry name" value="Tetracyclin repressor-like, C-terminal domain"/>
    <property type="match status" value="1"/>
</dbReference>
<dbReference type="PANTHER" id="PTHR47506:SF1">
    <property type="entry name" value="HTH-TYPE TRANSCRIPTIONAL REGULATOR YJDC"/>
    <property type="match status" value="1"/>
</dbReference>
<organism evidence="4 5">
    <name type="scientific">Roseateles depolymerans</name>
    <dbReference type="NCBI Taxonomy" id="76731"/>
    <lineage>
        <taxon>Bacteria</taxon>
        <taxon>Pseudomonadati</taxon>
        <taxon>Pseudomonadota</taxon>
        <taxon>Betaproteobacteria</taxon>
        <taxon>Burkholderiales</taxon>
        <taxon>Sphaerotilaceae</taxon>
        <taxon>Roseateles</taxon>
    </lineage>
</organism>